<dbReference type="AlphaFoldDB" id="A0AAP0QLP5"/>
<keyword evidence="1" id="KW-1133">Transmembrane helix</keyword>
<sequence>MNVETAAWKNVAAFLFSCKKNALFPLKWHNYVFFFFFSNLLLLLTRDVLEIQILLCLIRNISLMVIQCEVIIKVMKSIPRRNVMFSSCSMLMIAVVGMPRGSRYHRVPESDKICFISLLTPCSVWELSLCYDSEKCSTIHACLIVER</sequence>
<keyword evidence="1" id="KW-0472">Membrane</keyword>
<proteinExistence type="predicted"/>
<dbReference type="EMBL" id="JBCGBO010000004">
    <property type="protein sequence ID" value="KAK9207834.1"/>
    <property type="molecule type" value="Genomic_DNA"/>
</dbReference>
<evidence type="ECO:0000313" key="3">
    <source>
        <dbReference type="Proteomes" id="UP001428341"/>
    </source>
</evidence>
<feature type="transmembrane region" description="Helical" evidence="1">
    <location>
        <begin position="28"/>
        <end position="45"/>
    </location>
</feature>
<comment type="caution">
    <text evidence="2">The sequence shown here is derived from an EMBL/GenBank/DDBJ whole genome shotgun (WGS) entry which is preliminary data.</text>
</comment>
<gene>
    <name evidence="2" type="ORF">WN944_000181</name>
</gene>
<reference evidence="2 3" key="1">
    <citation type="submission" date="2024-05" db="EMBL/GenBank/DDBJ databases">
        <title>Haplotype-resolved chromosome-level genome assembly of Huyou (Citrus changshanensis).</title>
        <authorList>
            <person name="Miao C."/>
            <person name="Chen W."/>
            <person name="Wu Y."/>
            <person name="Wang L."/>
            <person name="Zhao S."/>
            <person name="Grierson D."/>
            <person name="Xu C."/>
            <person name="Chen K."/>
        </authorList>
    </citation>
    <scope>NUCLEOTIDE SEQUENCE [LARGE SCALE GENOMIC DNA]</scope>
    <source>
        <strain evidence="2">01-14</strain>
        <tissue evidence="2">Leaf</tissue>
    </source>
</reference>
<keyword evidence="3" id="KW-1185">Reference proteome</keyword>
<dbReference type="Proteomes" id="UP001428341">
    <property type="component" value="Unassembled WGS sequence"/>
</dbReference>
<keyword evidence="1" id="KW-0812">Transmembrane</keyword>
<name>A0AAP0QLP5_9ROSI</name>
<accession>A0AAP0QLP5</accession>
<organism evidence="2 3">
    <name type="scientific">Citrus x changshan-huyou</name>
    <dbReference type="NCBI Taxonomy" id="2935761"/>
    <lineage>
        <taxon>Eukaryota</taxon>
        <taxon>Viridiplantae</taxon>
        <taxon>Streptophyta</taxon>
        <taxon>Embryophyta</taxon>
        <taxon>Tracheophyta</taxon>
        <taxon>Spermatophyta</taxon>
        <taxon>Magnoliopsida</taxon>
        <taxon>eudicotyledons</taxon>
        <taxon>Gunneridae</taxon>
        <taxon>Pentapetalae</taxon>
        <taxon>rosids</taxon>
        <taxon>malvids</taxon>
        <taxon>Sapindales</taxon>
        <taxon>Rutaceae</taxon>
        <taxon>Aurantioideae</taxon>
        <taxon>Citrus</taxon>
    </lineage>
</organism>
<evidence type="ECO:0000256" key="1">
    <source>
        <dbReference type="SAM" id="Phobius"/>
    </source>
</evidence>
<protein>
    <submittedName>
        <fullName evidence="2">Uncharacterized protein</fullName>
    </submittedName>
</protein>
<evidence type="ECO:0000313" key="2">
    <source>
        <dbReference type="EMBL" id="KAK9207834.1"/>
    </source>
</evidence>